<dbReference type="InterPro" id="IPR036318">
    <property type="entry name" value="FAD-bd_PCMH-like_sf"/>
</dbReference>
<evidence type="ECO:0000259" key="5">
    <source>
        <dbReference type="PROSITE" id="PS51387"/>
    </source>
</evidence>
<dbReference type="InterPro" id="IPR050416">
    <property type="entry name" value="FAD-linked_Oxidoreductase"/>
</dbReference>
<evidence type="ECO:0000313" key="6">
    <source>
        <dbReference type="EMBL" id="KAK4152537.1"/>
    </source>
</evidence>
<keyword evidence="7" id="KW-1185">Reference proteome</keyword>
<dbReference type="InterPro" id="IPR006094">
    <property type="entry name" value="Oxid_FAD_bind_N"/>
</dbReference>
<sequence>MRAVEYIMCESVVQIHCKGLVAAGLDGKVFFPNEENYQLRMASYWSTSAALRPWCMILPATAHDVSITIDTLVQNKCPFGVRGGGHGSFALSSSVEHGVTIDFGAMNGTTYDPQSGIASLGPGGRWQDVYETLAPHGVTVTGGRAGSVGVGGFLTGDGNSFHSASHGMACDTVVNFEVVLGNGSIVNANANENPDLWVALKGGSGNLGLVTRFDLDVIKFPDLARPDIWGGFLAFDPSTSTGHAVIDAMAEFAENAHLDQNTSSIMYFGHVPAAGGDVLHLGLENTLGIADPPATSVYQRLEGIMSTYSDVVPMTDLTGSENPAQMAGFRNIWFTLSFKNDARAMKHAAELHKVAVQKLEKALPPNTTFTTMCSFQPLNKVIADHGVKNGGNVMGLDYWTQSGNGILFLAELRVNGANNEARAYPIIREWAAGVEGYAKKLGVSWGWKYLNYAAREQDPLSTIGPDALRKLRDASAKYDPHGVFQTLRMSGFKIPVENAGG</sequence>
<accession>A0AAN6VJ70</accession>
<dbReference type="SUPFAM" id="SSF56176">
    <property type="entry name" value="FAD-binding/transporter-associated domain-like"/>
    <property type="match status" value="1"/>
</dbReference>
<keyword evidence="2" id="KW-0285">Flavoprotein</keyword>
<keyword evidence="3" id="KW-0274">FAD</keyword>
<gene>
    <name evidence="6" type="ORF">C8A00DRAFT_44433</name>
</gene>
<dbReference type="GO" id="GO:0016491">
    <property type="term" value="F:oxidoreductase activity"/>
    <property type="evidence" value="ECO:0007669"/>
    <property type="project" value="UniProtKB-KW"/>
</dbReference>
<dbReference type="Proteomes" id="UP001302745">
    <property type="component" value="Unassembled WGS sequence"/>
</dbReference>
<keyword evidence="4" id="KW-0560">Oxidoreductase</keyword>
<evidence type="ECO:0000256" key="4">
    <source>
        <dbReference type="ARBA" id="ARBA00023002"/>
    </source>
</evidence>
<reference evidence="6" key="2">
    <citation type="submission" date="2023-05" db="EMBL/GenBank/DDBJ databases">
        <authorList>
            <consortium name="Lawrence Berkeley National Laboratory"/>
            <person name="Steindorff A."/>
            <person name="Hensen N."/>
            <person name="Bonometti L."/>
            <person name="Westerberg I."/>
            <person name="Brannstrom I.O."/>
            <person name="Guillou S."/>
            <person name="Cros-Aarteil S."/>
            <person name="Calhoun S."/>
            <person name="Haridas S."/>
            <person name="Kuo A."/>
            <person name="Mondo S."/>
            <person name="Pangilinan J."/>
            <person name="Riley R."/>
            <person name="Labutti K."/>
            <person name="Andreopoulos B."/>
            <person name="Lipzen A."/>
            <person name="Chen C."/>
            <person name="Yanf M."/>
            <person name="Daum C."/>
            <person name="Ng V."/>
            <person name="Clum A."/>
            <person name="Ohm R."/>
            <person name="Martin F."/>
            <person name="Silar P."/>
            <person name="Natvig D."/>
            <person name="Lalanne C."/>
            <person name="Gautier V."/>
            <person name="Ament-Velasquez S.L."/>
            <person name="Kruys A."/>
            <person name="Hutchinson M.I."/>
            <person name="Powell A.J."/>
            <person name="Barry K."/>
            <person name="Miller A.N."/>
            <person name="Grigoriev I.V."/>
            <person name="Debuchy R."/>
            <person name="Gladieux P."/>
            <person name="Thoren M.H."/>
            <person name="Johannesson H."/>
        </authorList>
    </citation>
    <scope>NUCLEOTIDE SEQUENCE</scope>
    <source>
        <strain evidence="6">CBS 538.74</strain>
    </source>
</reference>
<feature type="domain" description="FAD-binding PCMH-type" evidence="5">
    <location>
        <begin position="49"/>
        <end position="220"/>
    </location>
</feature>
<organism evidence="6 7">
    <name type="scientific">Chaetomidium leptoderma</name>
    <dbReference type="NCBI Taxonomy" id="669021"/>
    <lineage>
        <taxon>Eukaryota</taxon>
        <taxon>Fungi</taxon>
        <taxon>Dikarya</taxon>
        <taxon>Ascomycota</taxon>
        <taxon>Pezizomycotina</taxon>
        <taxon>Sordariomycetes</taxon>
        <taxon>Sordariomycetidae</taxon>
        <taxon>Sordariales</taxon>
        <taxon>Chaetomiaceae</taxon>
        <taxon>Chaetomidium</taxon>
    </lineage>
</organism>
<dbReference type="PANTHER" id="PTHR42973">
    <property type="entry name" value="BINDING OXIDOREDUCTASE, PUTATIVE (AFU_ORTHOLOGUE AFUA_1G17690)-RELATED"/>
    <property type="match status" value="1"/>
</dbReference>
<proteinExistence type="inferred from homology"/>
<dbReference type="PANTHER" id="PTHR42973:SF53">
    <property type="entry name" value="FAD-BINDING PCMH-TYPE DOMAIN-CONTAINING PROTEIN-RELATED"/>
    <property type="match status" value="1"/>
</dbReference>
<evidence type="ECO:0000256" key="1">
    <source>
        <dbReference type="ARBA" id="ARBA00005466"/>
    </source>
</evidence>
<reference evidence="6" key="1">
    <citation type="journal article" date="2023" name="Mol. Phylogenet. Evol.">
        <title>Genome-scale phylogeny and comparative genomics of the fungal order Sordariales.</title>
        <authorList>
            <person name="Hensen N."/>
            <person name="Bonometti L."/>
            <person name="Westerberg I."/>
            <person name="Brannstrom I.O."/>
            <person name="Guillou S."/>
            <person name="Cros-Aarteil S."/>
            <person name="Calhoun S."/>
            <person name="Haridas S."/>
            <person name="Kuo A."/>
            <person name="Mondo S."/>
            <person name="Pangilinan J."/>
            <person name="Riley R."/>
            <person name="LaButti K."/>
            <person name="Andreopoulos B."/>
            <person name="Lipzen A."/>
            <person name="Chen C."/>
            <person name="Yan M."/>
            <person name="Daum C."/>
            <person name="Ng V."/>
            <person name="Clum A."/>
            <person name="Steindorff A."/>
            <person name="Ohm R.A."/>
            <person name="Martin F."/>
            <person name="Silar P."/>
            <person name="Natvig D.O."/>
            <person name="Lalanne C."/>
            <person name="Gautier V."/>
            <person name="Ament-Velasquez S.L."/>
            <person name="Kruys A."/>
            <person name="Hutchinson M.I."/>
            <person name="Powell A.J."/>
            <person name="Barry K."/>
            <person name="Miller A.N."/>
            <person name="Grigoriev I.V."/>
            <person name="Debuchy R."/>
            <person name="Gladieux P."/>
            <person name="Hiltunen Thoren M."/>
            <person name="Johannesson H."/>
        </authorList>
    </citation>
    <scope>NUCLEOTIDE SEQUENCE</scope>
    <source>
        <strain evidence="6">CBS 538.74</strain>
    </source>
</reference>
<comment type="similarity">
    <text evidence="1">Belongs to the oxygen-dependent FAD-linked oxidoreductase family.</text>
</comment>
<evidence type="ECO:0000313" key="7">
    <source>
        <dbReference type="Proteomes" id="UP001302745"/>
    </source>
</evidence>
<dbReference type="GO" id="GO:0071949">
    <property type="term" value="F:FAD binding"/>
    <property type="evidence" value="ECO:0007669"/>
    <property type="project" value="InterPro"/>
</dbReference>
<dbReference type="PROSITE" id="PS51387">
    <property type="entry name" value="FAD_PCMH"/>
    <property type="match status" value="1"/>
</dbReference>
<dbReference type="InterPro" id="IPR016166">
    <property type="entry name" value="FAD-bd_PCMH"/>
</dbReference>
<dbReference type="InterPro" id="IPR016169">
    <property type="entry name" value="FAD-bd_PCMH_sub2"/>
</dbReference>
<dbReference type="Pfam" id="PF01565">
    <property type="entry name" value="FAD_binding_4"/>
    <property type="match status" value="1"/>
</dbReference>
<evidence type="ECO:0000256" key="3">
    <source>
        <dbReference type="ARBA" id="ARBA00022827"/>
    </source>
</evidence>
<comment type="caution">
    <text evidence="6">The sequence shown here is derived from an EMBL/GenBank/DDBJ whole genome shotgun (WGS) entry which is preliminary data.</text>
</comment>
<dbReference type="EMBL" id="MU856971">
    <property type="protein sequence ID" value="KAK4152537.1"/>
    <property type="molecule type" value="Genomic_DNA"/>
</dbReference>
<protein>
    <submittedName>
        <fullName evidence="6">FAD binding domain-containing protein</fullName>
    </submittedName>
</protein>
<dbReference type="Gene3D" id="3.30.465.10">
    <property type="match status" value="1"/>
</dbReference>
<dbReference type="AlphaFoldDB" id="A0AAN6VJ70"/>
<name>A0AAN6VJ70_9PEZI</name>
<evidence type="ECO:0000256" key="2">
    <source>
        <dbReference type="ARBA" id="ARBA00022630"/>
    </source>
</evidence>